<dbReference type="PRINTS" id="PR00368">
    <property type="entry name" value="FADPNR"/>
</dbReference>
<dbReference type="InterPro" id="IPR050446">
    <property type="entry name" value="FAD-oxidoreductase/Apoptosis"/>
</dbReference>
<reference evidence="8 9" key="1">
    <citation type="submission" date="2017-09" db="EMBL/GenBank/DDBJ databases">
        <authorList>
            <person name="Lee N."/>
            <person name="Cho B.-K."/>
        </authorList>
    </citation>
    <scope>NUCLEOTIDE SEQUENCE [LARGE SCALE GENOMIC DNA]</scope>
    <source>
        <strain evidence="8 9">ATCC 12853</strain>
    </source>
</reference>
<dbReference type="PRINTS" id="PR00411">
    <property type="entry name" value="PNDRDTASEI"/>
</dbReference>
<keyword evidence="2" id="KW-0285">Flavoprotein</keyword>
<dbReference type="Pfam" id="PF07992">
    <property type="entry name" value="Pyr_redox_2"/>
    <property type="match status" value="1"/>
</dbReference>
<accession>A0A5J6G2I4</accession>
<keyword evidence="4" id="KW-0560">Oxidoreductase</keyword>
<dbReference type="InterPro" id="IPR036188">
    <property type="entry name" value="FAD/NAD-bd_sf"/>
</dbReference>
<evidence type="ECO:0000256" key="1">
    <source>
        <dbReference type="ARBA" id="ARBA00001974"/>
    </source>
</evidence>
<feature type="region of interest" description="Disordered" evidence="5">
    <location>
        <begin position="402"/>
        <end position="459"/>
    </location>
</feature>
<evidence type="ECO:0000259" key="7">
    <source>
        <dbReference type="Pfam" id="PF14759"/>
    </source>
</evidence>
<evidence type="ECO:0000256" key="4">
    <source>
        <dbReference type="ARBA" id="ARBA00023002"/>
    </source>
</evidence>
<dbReference type="Gene3D" id="3.30.390.30">
    <property type="match status" value="1"/>
</dbReference>
<keyword evidence="3" id="KW-0274">FAD</keyword>
<evidence type="ECO:0000313" key="9">
    <source>
        <dbReference type="Proteomes" id="UP000325529"/>
    </source>
</evidence>
<dbReference type="Proteomes" id="UP000325529">
    <property type="component" value="Chromosome"/>
</dbReference>
<dbReference type="AlphaFoldDB" id="A0A5J6G2I4"/>
<dbReference type="SUPFAM" id="SSF55424">
    <property type="entry name" value="FAD/NAD-linked reductases, dimerisation (C-terminal) domain"/>
    <property type="match status" value="1"/>
</dbReference>
<dbReference type="InterPro" id="IPR028202">
    <property type="entry name" value="Reductase_C"/>
</dbReference>
<feature type="domain" description="Reductase C-terminal" evidence="7">
    <location>
        <begin position="331"/>
        <end position="411"/>
    </location>
</feature>
<dbReference type="GO" id="GO:0016651">
    <property type="term" value="F:oxidoreductase activity, acting on NAD(P)H"/>
    <property type="evidence" value="ECO:0007669"/>
    <property type="project" value="TreeGrafter"/>
</dbReference>
<gene>
    <name evidence="8" type="ORF">CP970_01370</name>
</gene>
<dbReference type="KEGG" id="ska:CP970_01370"/>
<evidence type="ECO:0000256" key="5">
    <source>
        <dbReference type="SAM" id="MobiDB-lite"/>
    </source>
</evidence>
<evidence type="ECO:0000313" key="8">
    <source>
        <dbReference type="EMBL" id="QEU89779.1"/>
    </source>
</evidence>
<evidence type="ECO:0000256" key="3">
    <source>
        <dbReference type="ARBA" id="ARBA00022827"/>
    </source>
</evidence>
<dbReference type="EMBL" id="CP023699">
    <property type="protein sequence ID" value="QEU89779.1"/>
    <property type="molecule type" value="Genomic_DNA"/>
</dbReference>
<dbReference type="PANTHER" id="PTHR43557">
    <property type="entry name" value="APOPTOSIS-INDUCING FACTOR 1"/>
    <property type="match status" value="1"/>
</dbReference>
<name>A0A5J6G2I4_STRKN</name>
<evidence type="ECO:0000259" key="6">
    <source>
        <dbReference type="Pfam" id="PF07992"/>
    </source>
</evidence>
<dbReference type="Gene3D" id="3.50.50.60">
    <property type="entry name" value="FAD/NAD(P)-binding domain"/>
    <property type="match status" value="2"/>
</dbReference>
<feature type="domain" description="FAD/NAD(P)-binding" evidence="6">
    <location>
        <begin position="9"/>
        <end position="310"/>
    </location>
</feature>
<dbReference type="Pfam" id="PF14759">
    <property type="entry name" value="Reductase_C"/>
    <property type="match status" value="1"/>
</dbReference>
<dbReference type="InterPro" id="IPR016156">
    <property type="entry name" value="FAD/NAD-linked_Rdtase_dimer_sf"/>
</dbReference>
<protein>
    <submittedName>
        <fullName evidence="8">Pyridine nucleotide-disulfide oxidoreductase</fullName>
    </submittedName>
</protein>
<keyword evidence="9" id="KW-1185">Reference proteome</keyword>
<organism evidence="8 9">
    <name type="scientific">Streptomyces kanamyceticus</name>
    <dbReference type="NCBI Taxonomy" id="1967"/>
    <lineage>
        <taxon>Bacteria</taxon>
        <taxon>Bacillati</taxon>
        <taxon>Actinomycetota</taxon>
        <taxon>Actinomycetes</taxon>
        <taxon>Kitasatosporales</taxon>
        <taxon>Streptomycetaceae</taxon>
        <taxon>Streptomyces</taxon>
    </lineage>
</organism>
<dbReference type="OrthoDB" id="1145at2"/>
<evidence type="ECO:0000256" key="2">
    <source>
        <dbReference type="ARBA" id="ARBA00022630"/>
    </source>
</evidence>
<comment type="cofactor">
    <cofactor evidence="1">
        <name>FAD</name>
        <dbReference type="ChEBI" id="CHEBI:57692"/>
    </cofactor>
</comment>
<dbReference type="InterPro" id="IPR023753">
    <property type="entry name" value="FAD/NAD-binding_dom"/>
</dbReference>
<sequence>MAPGTPPASVVIVGAGQGGFQTAASLREYGHTGRITLISAEDALPYERPPLSKSFLKDDTYLEGGAQLWLRPATYYVRQDIDLVAGTVTAVDRGTRTVGLADGSTYAYDHLVLATGARPRTLDVPGAGLRGVHTLRTARDATALRQSLAAARRAVVVGAGFIGLEFAAVARESGREVMVVEACDRPLARAVSARTAAYFTRLHREAGTRVLCGHGVAAVRGGGRGGVSEVELADGRLLPADLVLTGVGVTPNTELAAAAGLVVDGGIAVDSRLLTGDPRISAVGDCAAFRHMRSGNRLRLESVQNAVGHARLVAERLTGAPPSRTYDELPWFWSDQFSTTLQIAGLDEGHDSEVVLGEGPDAFSVLLFDGDELCAVESVNRRRDHLAARRLLDGRVPLAPGEASAPGFTLKGHLSAGQPAERASRKPTSSTWKVGGLRRRTEARQLHRSSNQPPPRSTR</sequence>
<proteinExistence type="predicted"/>
<dbReference type="PANTHER" id="PTHR43557:SF2">
    <property type="entry name" value="RIESKE DOMAIN-CONTAINING PROTEIN-RELATED"/>
    <property type="match status" value="1"/>
</dbReference>
<dbReference type="GO" id="GO:0005737">
    <property type="term" value="C:cytoplasm"/>
    <property type="evidence" value="ECO:0007669"/>
    <property type="project" value="TreeGrafter"/>
</dbReference>
<dbReference type="SUPFAM" id="SSF51905">
    <property type="entry name" value="FAD/NAD(P)-binding domain"/>
    <property type="match status" value="1"/>
</dbReference>